<dbReference type="eggNOG" id="arCOG12323">
    <property type="taxonomic scope" value="Archaea"/>
</dbReference>
<organism evidence="1 2">
    <name type="scientific">Methanocella paludicola (strain DSM 17711 / JCM 13418 / NBRC 101707 / SANAE)</name>
    <dbReference type="NCBI Taxonomy" id="304371"/>
    <lineage>
        <taxon>Archaea</taxon>
        <taxon>Methanobacteriati</taxon>
        <taxon>Methanobacteriota</taxon>
        <taxon>Stenosarchaea group</taxon>
        <taxon>Methanomicrobia</taxon>
        <taxon>Methanocellales</taxon>
        <taxon>Methanocellaceae</taxon>
        <taxon>Methanocella</taxon>
    </lineage>
</organism>
<reference evidence="1 2" key="1">
    <citation type="journal article" date="2007" name="Appl. Environ. Microbiol.">
        <title>Isolation of key methanogens for global methane emission from rice paddy fields: a novel isolate affiliated with the clone cluster rice cluster I.</title>
        <authorList>
            <person name="Sakai S."/>
            <person name="Imachi H."/>
            <person name="Sekiguchi Y."/>
            <person name="Ohashi A."/>
            <person name="Harada H."/>
            <person name="Kamagata Y."/>
        </authorList>
    </citation>
    <scope>NUCLEOTIDE SEQUENCE [LARGE SCALE GENOMIC DNA]</scope>
    <source>
        <strain evidence="2">DSM 17711 / JCM 13418 / NBRC 101707 / SANAE</strain>
    </source>
</reference>
<dbReference type="AlphaFoldDB" id="D1Z2C5"/>
<evidence type="ECO:0000313" key="2">
    <source>
        <dbReference type="Proteomes" id="UP000001882"/>
    </source>
</evidence>
<dbReference type="EMBL" id="AP011532">
    <property type="protein sequence ID" value="BAI62847.1"/>
    <property type="molecule type" value="Genomic_DNA"/>
</dbReference>
<evidence type="ECO:0000313" key="1">
    <source>
        <dbReference type="EMBL" id="BAI62847.1"/>
    </source>
</evidence>
<accession>D1Z2C5</accession>
<keyword evidence="2" id="KW-1185">Reference proteome</keyword>
<reference evidence="1 2" key="2">
    <citation type="journal article" date="2008" name="Int. J. Syst. Evol. Microbiol.">
        <title>Methanocella paludicola gen. nov., sp. nov., a methane-producing archaeon, the first isolate of the lineage 'Rice Cluster I', and proposal of the new archaeal order Methanocellales ord. nov.</title>
        <authorList>
            <person name="Sakai S."/>
            <person name="Imachi H."/>
            <person name="Hanada S."/>
            <person name="Ohashi A."/>
            <person name="Harada H."/>
            <person name="Kamagata Y."/>
        </authorList>
    </citation>
    <scope>NUCLEOTIDE SEQUENCE [LARGE SCALE GENOMIC DNA]</scope>
    <source>
        <strain evidence="2">DSM 17711 / JCM 13418 / NBRC 101707 / SANAE</strain>
    </source>
</reference>
<dbReference type="Proteomes" id="UP000001882">
    <property type="component" value="Chromosome"/>
</dbReference>
<dbReference type="KEGG" id="mpd:MCP_2775"/>
<proteinExistence type="predicted"/>
<reference evidence="2" key="3">
    <citation type="journal article" date="2011" name="PLoS ONE">
        <title>Genome sequence of a mesophilic hydrogenotrophic methanogen Methanocella paludicola, the first cultivated representative of the order Methanocellales.</title>
        <authorList>
            <person name="Sakai S."/>
            <person name="Takaki Y."/>
            <person name="Shimamura S."/>
            <person name="Sekine M."/>
            <person name="Tajima T."/>
            <person name="Kosugi H."/>
            <person name="Ichikawa N."/>
            <person name="Tasumi E."/>
            <person name="Hiraki A.T."/>
            <person name="Shimizu A."/>
            <person name="Kato Y."/>
            <person name="Nishiko R."/>
            <person name="Mori K."/>
            <person name="Fujita N."/>
            <person name="Imachi H."/>
            <person name="Takai K."/>
        </authorList>
    </citation>
    <scope>NUCLEOTIDE SEQUENCE [LARGE SCALE GENOMIC DNA]</scope>
    <source>
        <strain evidence="2">DSM 17711 / JCM 13418 / NBRC 101707 / SANAE</strain>
    </source>
</reference>
<sequence length="256" mass="26918">MISVIAIVIIVSALSGCLGSSGTTQTSTPTATATGTPSLAAGSGDKITVTQSGNTMTIKGGVANKVVSEKFPMDADAWYMITYEYNGPEWSNFITMISTPEYIANDEAIGGLLPMLLEPGKGTIIKEKGVYKSTDYQLLADTCGGPWTVTIVKNPAPAASGQASFSHKAADSTNSISPYFHLNKGSATFTVNQQLPGQYSVAADVQLYNADTGEWAADITHNDNTATITRTVDIEADGNYIMGVTCGGDWQISFTQ</sequence>
<name>D1Z2C5_METPS</name>
<dbReference type="STRING" id="304371.MCP_2775"/>
<protein>
    <submittedName>
        <fullName evidence="1">Uncharacterized protein</fullName>
    </submittedName>
</protein>
<dbReference type="InParanoid" id="D1Z2C5"/>
<gene>
    <name evidence="1" type="ordered locus">MCP_2775</name>
</gene>